<proteinExistence type="predicted"/>
<dbReference type="SUPFAM" id="SSF53850">
    <property type="entry name" value="Periplasmic binding protein-like II"/>
    <property type="match status" value="1"/>
</dbReference>
<dbReference type="RefSeq" id="WP_068143930.1">
    <property type="nucleotide sequence ID" value="NZ_JBHSCR010000014.1"/>
</dbReference>
<keyword evidence="2" id="KW-1185">Reference proteome</keyword>
<protein>
    <recommendedName>
        <fullName evidence="3">Solute-binding protein family 3/N-terminal domain-containing protein</fullName>
    </recommendedName>
</protein>
<evidence type="ECO:0008006" key="3">
    <source>
        <dbReference type="Google" id="ProtNLM"/>
    </source>
</evidence>
<sequence length="283" mass="30900">MKKTSLTWTIAILLGAAAVMLFLKGQSGNIIAPTKQPQNIKPLPFEVAEGGVQIYGTAWGMTLSEDGSGFYNELIRLFLDGLETPVQYDILPYRRAKALFYRNTESCLYPSNIDLLMDGGEISSADGLIDTRGILNVKVYVFSPPGTAPPASAHDVDHRSVAYAMGSRVPFFLRGANADFIAVANESDKARMLLSGRVDLMTAAMPDAKFVFEAMQKPLPPFNPEYELNNTLARVTCHDTPKNRAFLAAFNTHAMAVLEGGKAHALMLENRLDAASYLPQPKP</sequence>
<comment type="caution">
    <text evidence="1">The sequence shown here is derived from an EMBL/GenBank/DDBJ whole genome shotgun (WGS) entry which is preliminary data.</text>
</comment>
<evidence type="ECO:0000313" key="1">
    <source>
        <dbReference type="EMBL" id="MFC4349106.1"/>
    </source>
</evidence>
<gene>
    <name evidence="1" type="ORF">ACFO5Q_14725</name>
</gene>
<accession>A0ABV8UE25</accession>
<dbReference type="Proteomes" id="UP001595776">
    <property type="component" value="Unassembled WGS sequence"/>
</dbReference>
<organism evidence="1 2">
    <name type="scientific">Kordiimonas lipolytica</name>
    <dbReference type="NCBI Taxonomy" id="1662421"/>
    <lineage>
        <taxon>Bacteria</taxon>
        <taxon>Pseudomonadati</taxon>
        <taxon>Pseudomonadota</taxon>
        <taxon>Alphaproteobacteria</taxon>
        <taxon>Kordiimonadales</taxon>
        <taxon>Kordiimonadaceae</taxon>
        <taxon>Kordiimonas</taxon>
    </lineage>
</organism>
<evidence type="ECO:0000313" key="2">
    <source>
        <dbReference type="Proteomes" id="UP001595776"/>
    </source>
</evidence>
<reference evidence="2" key="1">
    <citation type="journal article" date="2019" name="Int. J. Syst. Evol. Microbiol.">
        <title>The Global Catalogue of Microorganisms (GCM) 10K type strain sequencing project: providing services to taxonomists for standard genome sequencing and annotation.</title>
        <authorList>
            <consortium name="The Broad Institute Genomics Platform"/>
            <consortium name="The Broad Institute Genome Sequencing Center for Infectious Disease"/>
            <person name="Wu L."/>
            <person name="Ma J."/>
        </authorList>
    </citation>
    <scope>NUCLEOTIDE SEQUENCE [LARGE SCALE GENOMIC DNA]</scope>
    <source>
        <strain evidence="2">CGMCC 1.15304</strain>
    </source>
</reference>
<name>A0ABV8UE25_9PROT</name>
<dbReference type="EMBL" id="JBHSCR010000014">
    <property type="protein sequence ID" value="MFC4349106.1"/>
    <property type="molecule type" value="Genomic_DNA"/>
</dbReference>